<keyword evidence="6" id="KW-1185">Reference proteome</keyword>
<feature type="domain" description="Ketoreductase" evidence="4">
    <location>
        <begin position="8"/>
        <end position="200"/>
    </location>
</feature>
<sequence length="297" mass="30411">MSDASKDRVVLVTGAGKGLGRAFALAAAASGARVVVNNRQREGAADSAGAVAEEIKAAGGEAIAERSDIAAPGAAEAMVAAAKSAFGRLDALILNAGIRGDALRFEKTPRDAFDEIMTVNFTAQVDLVRAALPELNAGGAGRLVFVSSSAGMYGIGGFSPYSASKGAVRAFAGALAHEHRHGPLRVNVLAPYATTRMTEHALTGELGDTFRPEGCAPLAAWLADARCERHGELWVAGGGYIRRASMMEGAGGLIPDPITGDADLDAAASLDGAQDFGDGEASFRDLAERLMRAGGTR</sequence>
<dbReference type="PRINTS" id="PR00081">
    <property type="entry name" value="GDHRDH"/>
</dbReference>
<dbReference type="InterPro" id="IPR051687">
    <property type="entry name" value="Peroxisomal_Beta-Oxidation"/>
</dbReference>
<name>A0A4S2HDS5_9PROT</name>
<evidence type="ECO:0000256" key="3">
    <source>
        <dbReference type="RuleBase" id="RU000363"/>
    </source>
</evidence>
<dbReference type="OrthoDB" id="9804774at2"/>
<evidence type="ECO:0000259" key="4">
    <source>
        <dbReference type="SMART" id="SM00822"/>
    </source>
</evidence>
<evidence type="ECO:0000256" key="2">
    <source>
        <dbReference type="ARBA" id="ARBA00023002"/>
    </source>
</evidence>
<evidence type="ECO:0000313" key="5">
    <source>
        <dbReference type="EMBL" id="TGY94003.1"/>
    </source>
</evidence>
<accession>A0A4S2HDS5</accession>
<comment type="caution">
    <text evidence="5">The sequence shown here is derived from an EMBL/GenBank/DDBJ whole genome shotgun (WGS) entry which is preliminary data.</text>
</comment>
<proteinExistence type="inferred from homology"/>
<evidence type="ECO:0000313" key="6">
    <source>
        <dbReference type="Proteomes" id="UP000305451"/>
    </source>
</evidence>
<dbReference type="InterPro" id="IPR036291">
    <property type="entry name" value="NAD(P)-bd_dom_sf"/>
</dbReference>
<dbReference type="InterPro" id="IPR020904">
    <property type="entry name" value="Sc_DH/Rdtase_CS"/>
</dbReference>
<dbReference type="PANTHER" id="PTHR45024:SF2">
    <property type="entry name" value="SCP2 DOMAIN-CONTAINING PROTEIN"/>
    <property type="match status" value="1"/>
</dbReference>
<dbReference type="InterPro" id="IPR057326">
    <property type="entry name" value="KR_dom"/>
</dbReference>
<dbReference type="SMART" id="SM00822">
    <property type="entry name" value="PKS_KR"/>
    <property type="match status" value="1"/>
</dbReference>
<dbReference type="Pfam" id="PF00106">
    <property type="entry name" value="adh_short"/>
    <property type="match status" value="1"/>
</dbReference>
<keyword evidence="2" id="KW-0560">Oxidoreductase</keyword>
<dbReference type="Gene3D" id="3.40.50.720">
    <property type="entry name" value="NAD(P)-binding Rossmann-like Domain"/>
    <property type="match status" value="1"/>
</dbReference>
<dbReference type="GO" id="GO:0016491">
    <property type="term" value="F:oxidoreductase activity"/>
    <property type="evidence" value="ECO:0007669"/>
    <property type="project" value="UniProtKB-KW"/>
</dbReference>
<evidence type="ECO:0000256" key="1">
    <source>
        <dbReference type="ARBA" id="ARBA00006484"/>
    </source>
</evidence>
<dbReference type="PROSITE" id="PS00061">
    <property type="entry name" value="ADH_SHORT"/>
    <property type="match status" value="1"/>
</dbReference>
<dbReference type="PRINTS" id="PR00080">
    <property type="entry name" value="SDRFAMILY"/>
</dbReference>
<gene>
    <name evidence="5" type="ORF">E5162_01570</name>
</gene>
<dbReference type="Proteomes" id="UP000305451">
    <property type="component" value="Unassembled WGS sequence"/>
</dbReference>
<dbReference type="PANTHER" id="PTHR45024">
    <property type="entry name" value="DEHYDROGENASES, SHORT CHAIN"/>
    <property type="match status" value="1"/>
</dbReference>
<dbReference type="EMBL" id="SRXV01000001">
    <property type="protein sequence ID" value="TGY94003.1"/>
    <property type="molecule type" value="Genomic_DNA"/>
</dbReference>
<dbReference type="AlphaFoldDB" id="A0A4S2HDS5"/>
<organism evidence="5 6">
    <name type="scientific">Marinicauda pacifica</name>
    <dbReference type="NCBI Taxonomy" id="1133559"/>
    <lineage>
        <taxon>Bacteria</taxon>
        <taxon>Pseudomonadati</taxon>
        <taxon>Pseudomonadota</taxon>
        <taxon>Alphaproteobacteria</taxon>
        <taxon>Maricaulales</taxon>
        <taxon>Maricaulaceae</taxon>
        <taxon>Marinicauda</taxon>
    </lineage>
</organism>
<dbReference type="SUPFAM" id="SSF51735">
    <property type="entry name" value="NAD(P)-binding Rossmann-fold domains"/>
    <property type="match status" value="1"/>
</dbReference>
<dbReference type="InterPro" id="IPR002347">
    <property type="entry name" value="SDR_fam"/>
</dbReference>
<reference evidence="5 6" key="1">
    <citation type="journal article" date="2013" name="Int. J. Syst. Evol. Microbiol.">
        <title>Marinicauda pacifica gen. nov., sp. nov., a prosthecate alphaproteobacterium of the family Hyphomonadaceae isolated from deep seawater.</title>
        <authorList>
            <person name="Zhang X.Y."/>
            <person name="Li G.W."/>
            <person name="Wang C.S."/>
            <person name="Zhang Y.J."/>
            <person name="Xu X.W."/>
            <person name="Li H."/>
            <person name="Liu A."/>
            <person name="Liu C."/>
            <person name="Xie B.B."/>
            <person name="Qin Q.L."/>
            <person name="Xu Z."/>
            <person name="Chen X.L."/>
            <person name="Zhou B.C."/>
            <person name="Zhang Y.Z."/>
        </authorList>
    </citation>
    <scope>NUCLEOTIDE SEQUENCE [LARGE SCALE GENOMIC DNA]</scope>
    <source>
        <strain evidence="5 6">P-1 km-3</strain>
    </source>
</reference>
<protein>
    <submittedName>
        <fullName evidence="5">SDR family NAD(P)-dependent oxidoreductase</fullName>
    </submittedName>
</protein>
<comment type="similarity">
    <text evidence="1 3">Belongs to the short-chain dehydrogenases/reductases (SDR) family.</text>
</comment>
<dbReference type="RefSeq" id="WP_135943198.1">
    <property type="nucleotide sequence ID" value="NZ_BMEI01000001.1"/>
</dbReference>